<name>A0A839JYN3_9FIRM</name>
<dbReference type="RefSeq" id="WP_228352474.1">
    <property type="nucleotide sequence ID" value="NZ_JACEGA010000001.1"/>
</dbReference>
<reference evidence="1 2" key="1">
    <citation type="submission" date="2020-07" db="EMBL/GenBank/DDBJ databases">
        <title>Characterization and genome sequencing of isolate MD1, a novel member within the family Lachnospiraceae.</title>
        <authorList>
            <person name="Rettenmaier R."/>
            <person name="Di Bello L."/>
            <person name="Zinser C."/>
            <person name="Scheitz K."/>
            <person name="Liebl W."/>
            <person name="Zverlov V."/>
        </authorList>
    </citation>
    <scope>NUCLEOTIDE SEQUENCE [LARGE SCALE GENOMIC DNA]</scope>
    <source>
        <strain evidence="1 2">MD1</strain>
    </source>
</reference>
<dbReference type="AlphaFoldDB" id="A0A839JYN3"/>
<dbReference type="Proteomes" id="UP000574276">
    <property type="component" value="Unassembled WGS sequence"/>
</dbReference>
<keyword evidence="1" id="KW-0238">DNA-binding</keyword>
<proteinExistence type="predicted"/>
<dbReference type="EMBL" id="JACEGA010000001">
    <property type="protein sequence ID" value="MBB2182775.1"/>
    <property type="molecule type" value="Genomic_DNA"/>
</dbReference>
<gene>
    <name evidence="1" type="ORF">H0486_07780</name>
</gene>
<accession>A0A839JYN3</accession>
<evidence type="ECO:0000313" key="2">
    <source>
        <dbReference type="Proteomes" id="UP000574276"/>
    </source>
</evidence>
<organism evidence="1 2">
    <name type="scientific">Variimorphobacter saccharofermentans</name>
    <dbReference type="NCBI Taxonomy" id="2755051"/>
    <lineage>
        <taxon>Bacteria</taxon>
        <taxon>Bacillati</taxon>
        <taxon>Bacillota</taxon>
        <taxon>Clostridia</taxon>
        <taxon>Lachnospirales</taxon>
        <taxon>Lachnospiraceae</taxon>
        <taxon>Variimorphobacter</taxon>
    </lineage>
</organism>
<protein>
    <submittedName>
        <fullName evidence="1">DNA-binding protein</fullName>
    </submittedName>
</protein>
<keyword evidence="2" id="KW-1185">Reference proteome</keyword>
<comment type="caution">
    <text evidence="1">The sequence shown here is derived from an EMBL/GenBank/DDBJ whole genome shotgun (WGS) entry which is preliminary data.</text>
</comment>
<dbReference type="GO" id="GO:0003677">
    <property type="term" value="F:DNA binding"/>
    <property type="evidence" value="ECO:0007669"/>
    <property type="project" value="UniProtKB-KW"/>
</dbReference>
<evidence type="ECO:0000313" key="1">
    <source>
        <dbReference type="EMBL" id="MBB2182775.1"/>
    </source>
</evidence>
<sequence length="60" mass="6946">MEYLTTIEMSEKWNITPRRIGTLCLEGRIDGVIKKGKTWLIPAEAEKPADARYKKIKPEQ</sequence>